<protein>
    <recommendedName>
        <fullName evidence="3">Antirepressor protein C-terminal domain-containing protein</fullName>
    </recommendedName>
</protein>
<dbReference type="Proteomes" id="UP000245380">
    <property type="component" value="Unassembled WGS sequence"/>
</dbReference>
<dbReference type="EMBL" id="MPDK01000071">
    <property type="protein sequence ID" value="PWI52214.1"/>
    <property type="molecule type" value="Genomic_DNA"/>
</dbReference>
<evidence type="ECO:0008006" key="3">
    <source>
        <dbReference type="Google" id="ProtNLM"/>
    </source>
</evidence>
<sequence length="310" mass="34935">MTEYDLIESRLRRDRLVEHLDVLDRVKALSALPDGLNVTVEMAANYYDVEKQTIVNLIYDYHSELEDDGLKVLRGNELKEFAAFLKKVANIGEFVSPKTRSLTLIPRRALLRIGMVLRDSEVAKAVRSYLLDVEKIARHDAPTVITKATKSAEQTDKMLSVREKNAEARLLDARRRQGQALQNIIDRYADKLSPQAIESLAAKSAELIAGEPVISLPAVEQHFLSCEQIAKRVGLFSLSGKPHKQAIAALLEHVETDEIEKLTVVEKNGAWQGTTVKYAESVVPKLLEYVEELGKPQVLKLDKEYRVAWH</sequence>
<dbReference type="RefSeq" id="WP_109431836.1">
    <property type="nucleotide sequence ID" value="NZ_MPDK01000071.1"/>
</dbReference>
<name>A0A2U3CT85_SULT2</name>
<gene>
    <name evidence="1" type="ORF">BM613_14140</name>
</gene>
<accession>A0A2U3CT85</accession>
<reference evidence="1 2" key="1">
    <citation type="submission" date="2016-11" db="EMBL/GenBank/DDBJ databases">
        <title>Comparative genomics of Acidibacillus ferroxidans species.</title>
        <authorList>
            <person name="Oliveira G."/>
            <person name="Nunes G."/>
            <person name="Oliveira R."/>
            <person name="Araujo F."/>
            <person name="Salim A."/>
            <person name="Scholte L."/>
            <person name="Morais D."/>
            <person name="Nancucheo I."/>
            <person name="Johnson D.B."/>
            <person name="Grail B."/>
            <person name="Bittencourt J."/>
            <person name="Valadares R."/>
        </authorList>
    </citation>
    <scope>NUCLEOTIDE SEQUENCE [LARGE SCALE GENOMIC DNA]</scope>
    <source>
        <strain evidence="1 2">Y002</strain>
    </source>
</reference>
<organism evidence="1 2">
    <name type="scientific">Sulfoacidibacillus thermotolerans</name>
    <name type="common">Acidibacillus sulfuroxidans</name>
    <dbReference type="NCBI Taxonomy" id="1765684"/>
    <lineage>
        <taxon>Bacteria</taxon>
        <taxon>Bacillati</taxon>
        <taxon>Bacillota</taxon>
        <taxon>Bacilli</taxon>
        <taxon>Bacillales</taxon>
        <taxon>Alicyclobacillaceae</taxon>
        <taxon>Sulfoacidibacillus</taxon>
    </lineage>
</organism>
<keyword evidence="2" id="KW-1185">Reference proteome</keyword>
<proteinExistence type="predicted"/>
<comment type="caution">
    <text evidence="1">The sequence shown here is derived from an EMBL/GenBank/DDBJ whole genome shotgun (WGS) entry which is preliminary data.</text>
</comment>
<dbReference type="OrthoDB" id="9812611at2"/>
<evidence type="ECO:0000313" key="2">
    <source>
        <dbReference type="Proteomes" id="UP000245380"/>
    </source>
</evidence>
<dbReference type="AlphaFoldDB" id="A0A2U3CT85"/>
<evidence type="ECO:0000313" key="1">
    <source>
        <dbReference type="EMBL" id="PWI52214.1"/>
    </source>
</evidence>